<reference evidence="3 4" key="1">
    <citation type="journal article" date="2015" name="Int. J. Syst. Evol. Microbiol.">
        <title>Gemmobacter intermedius sp. nov., isolated from a white stork (Ciconia ciconia).</title>
        <authorList>
            <person name="Kampfer P."/>
            <person name="Jerzak L."/>
            <person name="Wilharm G."/>
            <person name="Golke J."/>
            <person name="Busse H.J."/>
            <person name="Glaeser S.P."/>
        </authorList>
    </citation>
    <scope>NUCLEOTIDE SEQUENCE [LARGE SCALE GENOMIC DNA]</scope>
    <source>
        <strain evidence="3 4">119/4</strain>
    </source>
</reference>
<evidence type="ECO:0000256" key="1">
    <source>
        <dbReference type="ARBA" id="ARBA00006295"/>
    </source>
</evidence>
<dbReference type="InterPro" id="IPR050336">
    <property type="entry name" value="Chromosome_partition/occlusion"/>
</dbReference>
<dbReference type="GO" id="GO:0007059">
    <property type="term" value="P:chromosome segregation"/>
    <property type="evidence" value="ECO:0007669"/>
    <property type="project" value="TreeGrafter"/>
</dbReference>
<dbReference type="RefSeq" id="WP_128490652.1">
    <property type="nucleotide sequence ID" value="NZ_JBHLXB010000033.1"/>
</dbReference>
<evidence type="ECO:0000313" key="3">
    <source>
        <dbReference type="EMBL" id="RWY37622.1"/>
    </source>
</evidence>
<dbReference type="AlphaFoldDB" id="A0A3S3VK51"/>
<dbReference type="InterPro" id="IPR017819">
    <property type="entry name" value="Plasmid_partition_RepB"/>
</dbReference>
<dbReference type="EMBL" id="SBLC01000044">
    <property type="protein sequence ID" value="RWY37622.1"/>
    <property type="molecule type" value="Genomic_DNA"/>
</dbReference>
<dbReference type="InterPro" id="IPR037972">
    <property type="entry name" value="RepB_N"/>
</dbReference>
<dbReference type="Pfam" id="PF02195">
    <property type="entry name" value="ParB_N"/>
    <property type="match status" value="1"/>
</dbReference>
<organism evidence="3 4">
    <name type="scientific">Falsigemmobacter intermedius</name>
    <dbReference type="NCBI Taxonomy" id="1553448"/>
    <lineage>
        <taxon>Bacteria</taxon>
        <taxon>Pseudomonadati</taxon>
        <taxon>Pseudomonadota</taxon>
        <taxon>Alphaproteobacteria</taxon>
        <taxon>Rhodobacterales</taxon>
        <taxon>Paracoccaceae</taxon>
        <taxon>Falsigemmobacter</taxon>
    </lineage>
</organism>
<keyword evidence="4" id="KW-1185">Reference proteome</keyword>
<name>A0A3S3VK51_9RHOB</name>
<dbReference type="NCBIfam" id="TIGR00180">
    <property type="entry name" value="parB_part"/>
    <property type="match status" value="1"/>
</dbReference>
<protein>
    <submittedName>
        <fullName evidence="3">Plasmid partitioning protein RepB</fullName>
    </submittedName>
</protein>
<dbReference type="SUPFAM" id="SSF110849">
    <property type="entry name" value="ParB/Sulfiredoxin"/>
    <property type="match status" value="1"/>
</dbReference>
<dbReference type="OrthoDB" id="7908920at2"/>
<dbReference type="InterPro" id="IPR004437">
    <property type="entry name" value="ParB/RepB/Spo0J"/>
</dbReference>
<dbReference type="Proteomes" id="UP000287168">
    <property type="component" value="Unassembled WGS sequence"/>
</dbReference>
<proteinExistence type="inferred from homology"/>
<dbReference type="CDD" id="cd16405">
    <property type="entry name" value="RepB_like_N"/>
    <property type="match status" value="1"/>
</dbReference>
<dbReference type="GO" id="GO:0005694">
    <property type="term" value="C:chromosome"/>
    <property type="evidence" value="ECO:0007669"/>
    <property type="project" value="TreeGrafter"/>
</dbReference>
<gene>
    <name evidence="3" type="primary">repB</name>
    <name evidence="3" type="ORF">EP867_16950</name>
</gene>
<dbReference type="SUPFAM" id="SSF109709">
    <property type="entry name" value="KorB DNA-binding domain-like"/>
    <property type="match status" value="1"/>
</dbReference>
<evidence type="ECO:0000313" key="4">
    <source>
        <dbReference type="Proteomes" id="UP000287168"/>
    </source>
</evidence>
<dbReference type="Gene3D" id="3.90.1530.30">
    <property type="match status" value="1"/>
</dbReference>
<dbReference type="PANTHER" id="PTHR33375">
    <property type="entry name" value="CHROMOSOME-PARTITIONING PROTEIN PARB-RELATED"/>
    <property type="match status" value="1"/>
</dbReference>
<dbReference type="InterPro" id="IPR036086">
    <property type="entry name" value="ParB/Sulfiredoxin_sf"/>
</dbReference>
<dbReference type="GO" id="GO:0003677">
    <property type="term" value="F:DNA binding"/>
    <property type="evidence" value="ECO:0007669"/>
    <property type="project" value="InterPro"/>
</dbReference>
<accession>A0A3S3VK51</accession>
<dbReference type="PANTHER" id="PTHR33375:SF1">
    <property type="entry name" value="CHROMOSOME-PARTITIONING PROTEIN PARB-RELATED"/>
    <property type="match status" value="1"/>
</dbReference>
<dbReference type="SMART" id="SM00470">
    <property type="entry name" value="ParB"/>
    <property type="match status" value="1"/>
</dbReference>
<dbReference type="InterPro" id="IPR003115">
    <property type="entry name" value="ParB_N"/>
</dbReference>
<comment type="caution">
    <text evidence="3">The sequence shown here is derived from an EMBL/GenBank/DDBJ whole genome shotgun (WGS) entry which is preliminary data.</text>
</comment>
<dbReference type="NCBIfam" id="TIGR03454">
    <property type="entry name" value="partition_RepB"/>
    <property type="match status" value="1"/>
</dbReference>
<feature type="domain" description="ParB-like N-terminal" evidence="2">
    <location>
        <begin position="49"/>
        <end position="140"/>
    </location>
</feature>
<dbReference type="Gene3D" id="1.10.10.2830">
    <property type="match status" value="1"/>
</dbReference>
<evidence type="ECO:0000259" key="2">
    <source>
        <dbReference type="SMART" id="SM00470"/>
    </source>
</evidence>
<sequence length="332" mass="36325">MQDGKRKRLSMLDHLVVSGTPAPAAAPAMMSTNRALRSARDAVDSHRVWELDPAQIEDTRFKDRLDPGDVADLRASIEANGQTVPILVRRHPQDADRYLLVYGRRRLEAIRSSDRVTKVRALIASLDDGAAVRAQVAENTARRDLSYIERALFAKELLDTGFGNQSQIAEVLNTTKSAISMAVSVANGVGQELAQAIGPAHTIGRPRWEALIGLLDGSAEQRASLISTARIAHNQTYDLEGEGADDPSTKAFHLVMKQAAKAQVNRTAPAQGSAATRARVLKVDGVALGKIKRLPKGLRLDLEYVEPDFLTWFEASAEAHMQELIARWKARD</sequence>
<comment type="similarity">
    <text evidence="1">Belongs to the ParB family.</text>
</comment>